<dbReference type="NCBIfam" id="NF033154">
    <property type="entry name" value="endonuc_SmrA"/>
    <property type="match status" value="1"/>
</dbReference>
<gene>
    <name evidence="2" type="ORF">CWE15_06270</name>
</gene>
<accession>A0A432X7Z5</accession>
<organism evidence="2 3">
    <name type="scientific">Aliidiomarina taiwanensis</name>
    <dbReference type="NCBI Taxonomy" id="946228"/>
    <lineage>
        <taxon>Bacteria</taxon>
        <taxon>Pseudomonadati</taxon>
        <taxon>Pseudomonadota</taxon>
        <taxon>Gammaproteobacteria</taxon>
        <taxon>Alteromonadales</taxon>
        <taxon>Idiomarinaceae</taxon>
        <taxon>Aliidiomarina</taxon>
    </lineage>
</organism>
<evidence type="ECO:0000259" key="1">
    <source>
        <dbReference type="PROSITE" id="PS50828"/>
    </source>
</evidence>
<dbReference type="SMART" id="SM00463">
    <property type="entry name" value="SMR"/>
    <property type="match status" value="1"/>
</dbReference>
<comment type="caution">
    <text evidence="2">The sequence shown here is derived from an EMBL/GenBank/DDBJ whole genome shotgun (WGS) entry which is preliminary data.</text>
</comment>
<protein>
    <submittedName>
        <fullName evidence="2">DNA endonuclease SmrA</fullName>
    </submittedName>
</protein>
<dbReference type="EMBL" id="PIPQ01000002">
    <property type="protein sequence ID" value="RUO43004.1"/>
    <property type="molecule type" value="Genomic_DNA"/>
</dbReference>
<dbReference type="Gene3D" id="3.30.1370.110">
    <property type="match status" value="1"/>
</dbReference>
<dbReference type="RefSeq" id="WP_126757220.1">
    <property type="nucleotide sequence ID" value="NZ_PIPQ01000002.1"/>
</dbReference>
<keyword evidence="2" id="KW-0540">Nuclease</keyword>
<dbReference type="PANTHER" id="PTHR35562:SF2">
    <property type="entry name" value="DNA ENDONUCLEASE SMRA-RELATED"/>
    <property type="match status" value="1"/>
</dbReference>
<dbReference type="InterPro" id="IPR036063">
    <property type="entry name" value="Smr_dom_sf"/>
</dbReference>
<dbReference type="SUPFAM" id="SSF160443">
    <property type="entry name" value="SMR domain-like"/>
    <property type="match status" value="1"/>
</dbReference>
<name>A0A432X7Z5_9GAMM</name>
<dbReference type="PROSITE" id="PS50828">
    <property type="entry name" value="SMR"/>
    <property type="match status" value="1"/>
</dbReference>
<dbReference type="Pfam" id="PF01713">
    <property type="entry name" value="Smr"/>
    <property type="match status" value="1"/>
</dbReference>
<keyword evidence="3" id="KW-1185">Reference proteome</keyword>
<feature type="domain" description="Smr" evidence="1">
    <location>
        <begin position="104"/>
        <end position="185"/>
    </location>
</feature>
<dbReference type="InterPro" id="IPR002625">
    <property type="entry name" value="Smr_dom"/>
</dbReference>
<dbReference type="OrthoDB" id="9808881at2"/>
<dbReference type="PANTHER" id="PTHR35562">
    <property type="entry name" value="DNA ENDONUCLEASE SMRA-RELATED"/>
    <property type="match status" value="1"/>
</dbReference>
<reference evidence="2 3" key="1">
    <citation type="journal article" date="2011" name="Front. Microbiol.">
        <title>Genomic signatures of strain selection and enhancement in Bacillus atrophaeus var. globigii, a historical biowarfare simulant.</title>
        <authorList>
            <person name="Gibbons H.S."/>
            <person name="Broomall S.M."/>
            <person name="McNew L.A."/>
            <person name="Daligault H."/>
            <person name="Chapman C."/>
            <person name="Bruce D."/>
            <person name="Karavis M."/>
            <person name="Krepps M."/>
            <person name="McGregor P.A."/>
            <person name="Hong C."/>
            <person name="Park K.H."/>
            <person name="Akmal A."/>
            <person name="Feldman A."/>
            <person name="Lin J.S."/>
            <person name="Chang W.E."/>
            <person name="Higgs B.W."/>
            <person name="Demirev P."/>
            <person name="Lindquist J."/>
            <person name="Liem A."/>
            <person name="Fochler E."/>
            <person name="Read T.D."/>
            <person name="Tapia R."/>
            <person name="Johnson S."/>
            <person name="Bishop-Lilly K.A."/>
            <person name="Detter C."/>
            <person name="Han C."/>
            <person name="Sozhamannan S."/>
            <person name="Rosenzweig C.N."/>
            <person name="Skowronski E.W."/>
        </authorList>
    </citation>
    <scope>NUCLEOTIDE SEQUENCE [LARGE SCALE GENOMIC DNA]</scope>
    <source>
        <strain evidence="2 3">AIT1</strain>
    </source>
</reference>
<sequence>MANKNQPGFNELLGELMPDFMAEVKPIKNDPVAIQSFGSEKGLAHALRRKAATSLAQTDPGAGLTDEVREWVEPEGILEWCDAGIQKAVFRNFKLGKYGYDASIDLHKMRVAKARVEIAHFIEQCHRRDVRTALIIHGKGSRSKDRPALLKSLCYQWLIDLPLVLAFHTAQKSDGGAGATYVMIRKSDASKIENREQNRRR</sequence>
<evidence type="ECO:0000313" key="3">
    <source>
        <dbReference type="Proteomes" id="UP000286976"/>
    </source>
</evidence>
<dbReference type="InterPro" id="IPR047688">
    <property type="entry name" value="Endonuc_SmrA"/>
</dbReference>
<keyword evidence="2" id="KW-0255">Endonuclease</keyword>
<keyword evidence="2" id="KW-0378">Hydrolase</keyword>
<evidence type="ECO:0000313" key="2">
    <source>
        <dbReference type="EMBL" id="RUO43004.1"/>
    </source>
</evidence>
<dbReference type="GO" id="GO:0004520">
    <property type="term" value="F:DNA endonuclease activity"/>
    <property type="evidence" value="ECO:0007669"/>
    <property type="project" value="TreeGrafter"/>
</dbReference>
<proteinExistence type="predicted"/>
<dbReference type="Proteomes" id="UP000286976">
    <property type="component" value="Unassembled WGS sequence"/>
</dbReference>
<dbReference type="AlphaFoldDB" id="A0A432X7Z5"/>